<name>A0A8I0DP94_9CLOT</name>
<keyword evidence="2 13" id="KW-0813">Transport</keyword>
<keyword evidence="16" id="KW-1185">Reference proteome</keyword>
<evidence type="ECO:0000256" key="3">
    <source>
        <dbReference type="ARBA" id="ARBA00022475"/>
    </source>
</evidence>
<accession>A0A8I0DP94</accession>
<evidence type="ECO:0000256" key="2">
    <source>
        <dbReference type="ARBA" id="ARBA00022448"/>
    </source>
</evidence>
<dbReference type="PROSITE" id="PS50928">
    <property type="entry name" value="ABC_TM1"/>
    <property type="match status" value="1"/>
</dbReference>
<dbReference type="GO" id="GO:0015099">
    <property type="term" value="F:nickel cation transmembrane transporter activity"/>
    <property type="evidence" value="ECO:0007669"/>
    <property type="project" value="InterPro"/>
</dbReference>
<dbReference type="PANTHER" id="PTHR43163:SF6">
    <property type="entry name" value="DIPEPTIDE TRANSPORT SYSTEM PERMEASE PROTEIN DPPB-RELATED"/>
    <property type="match status" value="1"/>
</dbReference>
<dbReference type="PANTHER" id="PTHR43163">
    <property type="entry name" value="DIPEPTIDE TRANSPORT SYSTEM PERMEASE PROTEIN DPPB-RELATED"/>
    <property type="match status" value="1"/>
</dbReference>
<evidence type="ECO:0000313" key="15">
    <source>
        <dbReference type="EMBL" id="MBC5640930.1"/>
    </source>
</evidence>
<dbReference type="Gene3D" id="1.10.3720.10">
    <property type="entry name" value="MetI-like"/>
    <property type="match status" value="1"/>
</dbReference>
<feature type="domain" description="ABC transmembrane type-1" evidence="14">
    <location>
        <begin position="72"/>
        <end position="273"/>
    </location>
</feature>
<proteinExistence type="inferred from homology"/>
<comment type="subcellular location">
    <subcellularLocation>
        <location evidence="1 13">Cell membrane</location>
        <topology evidence="1 13">Multi-pass membrane protein</topology>
    </subcellularLocation>
</comment>
<dbReference type="Pfam" id="PF00528">
    <property type="entry name" value="BPD_transp_1"/>
    <property type="match status" value="1"/>
</dbReference>
<keyword evidence="4" id="KW-0533">Nickel</keyword>
<dbReference type="SUPFAM" id="SSF161098">
    <property type="entry name" value="MetI-like"/>
    <property type="match status" value="1"/>
</dbReference>
<evidence type="ECO:0000256" key="11">
    <source>
        <dbReference type="ARBA" id="ARBA00038669"/>
    </source>
</evidence>
<keyword evidence="7" id="KW-0406">Ion transport</keyword>
<dbReference type="NCBIfam" id="NF045470">
    <property type="entry name" value="Opp2B"/>
    <property type="match status" value="1"/>
</dbReference>
<evidence type="ECO:0000256" key="5">
    <source>
        <dbReference type="ARBA" id="ARBA00022692"/>
    </source>
</evidence>
<evidence type="ECO:0000256" key="13">
    <source>
        <dbReference type="RuleBase" id="RU363032"/>
    </source>
</evidence>
<comment type="caution">
    <text evidence="15">The sequence shown here is derived from an EMBL/GenBank/DDBJ whole genome shotgun (WGS) entry which is preliminary data.</text>
</comment>
<sequence>MNLAPGDPAEAILTSQGAVVTSEVLESTRVEMGLDKPFLVQYLNWMKNCLKGDFGISYSTGVSVKEELFKHLPYTITLTATAMAITILVSIPIGIIAAINKDKFIDYIIRTISFIGNSIPGFFLALILLLVFSLKLRWFPILSESGIKSIILPSITLAIPMISKYIRQIRVVVIEELEKDYVRGARSRGISEAGILYFNVLKNIMITIITLVGLSIGSLMGGSAVIEAIFVWPGIGSLALNAIFNRDYPVIQGYVLWMAIIFVLINLITDLLYKFIDPRIEA</sequence>
<dbReference type="InterPro" id="IPR035906">
    <property type="entry name" value="MetI-like_sf"/>
</dbReference>
<keyword evidence="9 13" id="KW-0472">Membrane</keyword>
<feature type="transmembrane region" description="Helical" evidence="13">
    <location>
        <begin position="74"/>
        <end position="99"/>
    </location>
</feature>
<evidence type="ECO:0000256" key="8">
    <source>
        <dbReference type="ARBA" id="ARBA00023112"/>
    </source>
</evidence>
<keyword evidence="3" id="KW-1003">Cell membrane</keyword>
<dbReference type="GO" id="GO:0005886">
    <property type="term" value="C:plasma membrane"/>
    <property type="evidence" value="ECO:0007669"/>
    <property type="project" value="UniProtKB-SubCell"/>
</dbReference>
<dbReference type="InterPro" id="IPR045621">
    <property type="entry name" value="BPD_transp_1_N"/>
</dbReference>
<dbReference type="Pfam" id="PF19300">
    <property type="entry name" value="BPD_transp_1_N"/>
    <property type="match status" value="1"/>
</dbReference>
<evidence type="ECO:0000256" key="12">
    <source>
        <dbReference type="ARBA" id="ARBA00044774"/>
    </source>
</evidence>
<dbReference type="CDD" id="cd06261">
    <property type="entry name" value="TM_PBP2"/>
    <property type="match status" value="1"/>
</dbReference>
<evidence type="ECO:0000256" key="7">
    <source>
        <dbReference type="ARBA" id="ARBA00023065"/>
    </source>
</evidence>
<reference evidence="15" key="1">
    <citation type="submission" date="2020-08" db="EMBL/GenBank/DDBJ databases">
        <title>Genome public.</title>
        <authorList>
            <person name="Liu C."/>
            <person name="Sun Q."/>
        </authorList>
    </citation>
    <scope>NUCLEOTIDE SEQUENCE</scope>
    <source>
        <strain evidence="15">NSJ-42</strain>
    </source>
</reference>
<evidence type="ECO:0000256" key="9">
    <source>
        <dbReference type="ARBA" id="ARBA00023136"/>
    </source>
</evidence>
<dbReference type="InterPro" id="IPR000515">
    <property type="entry name" value="MetI-like"/>
</dbReference>
<gene>
    <name evidence="15" type="ORF">H8R92_10940</name>
</gene>
<keyword evidence="8" id="KW-0921">Nickel transport</keyword>
<feature type="transmembrane region" description="Helical" evidence="13">
    <location>
        <begin position="204"/>
        <end position="231"/>
    </location>
</feature>
<feature type="transmembrane region" description="Helical" evidence="13">
    <location>
        <begin position="146"/>
        <end position="166"/>
    </location>
</feature>
<comment type="subunit">
    <text evidence="11">The complex is composed of two ATP-binding proteins (NikD and NikE), two transmembrane proteins (NikB and NikC) and a solute-binding protein (NikA).</text>
</comment>
<keyword evidence="5 13" id="KW-0812">Transmembrane</keyword>
<evidence type="ECO:0000256" key="1">
    <source>
        <dbReference type="ARBA" id="ARBA00004651"/>
    </source>
</evidence>
<organism evidence="15 16">
    <name type="scientific">Clostridium lentum</name>
    <dbReference type="NCBI Taxonomy" id="2763037"/>
    <lineage>
        <taxon>Bacteria</taxon>
        <taxon>Bacillati</taxon>
        <taxon>Bacillota</taxon>
        <taxon>Clostridia</taxon>
        <taxon>Eubacteriales</taxon>
        <taxon>Clostridiaceae</taxon>
        <taxon>Clostridium</taxon>
    </lineage>
</organism>
<evidence type="ECO:0000259" key="14">
    <source>
        <dbReference type="PROSITE" id="PS50928"/>
    </source>
</evidence>
<feature type="transmembrane region" description="Helical" evidence="13">
    <location>
        <begin position="251"/>
        <end position="273"/>
    </location>
</feature>
<keyword evidence="6 13" id="KW-1133">Transmembrane helix</keyword>
<comment type="similarity">
    <text evidence="10">Belongs to the binding-protein-dependent transport system permease family. OppBC subfamily.</text>
</comment>
<dbReference type="AlphaFoldDB" id="A0A8I0DP94"/>
<protein>
    <recommendedName>
        <fullName evidence="12">Nickel import system permease protein NikB</fullName>
    </recommendedName>
</protein>
<evidence type="ECO:0000256" key="10">
    <source>
        <dbReference type="ARBA" id="ARBA00024202"/>
    </source>
</evidence>
<evidence type="ECO:0000256" key="6">
    <source>
        <dbReference type="ARBA" id="ARBA00022989"/>
    </source>
</evidence>
<dbReference type="EMBL" id="JACOOQ010000019">
    <property type="protein sequence ID" value="MBC5640930.1"/>
    <property type="molecule type" value="Genomic_DNA"/>
</dbReference>
<dbReference type="Proteomes" id="UP000662088">
    <property type="component" value="Unassembled WGS sequence"/>
</dbReference>
<feature type="transmembrane region" description="Helical" evidence="13">
    <location>
        <begin position="111"/>
        <end position="134"/>
    </location>
</feature>
<dbReference type="InterPro" id="IPR050045">
    <property type="entry name" value="Opp2B"/>
</dbReference>
<evidence type="ECO:0000313" key="16">
    <source>
        <dbReference type="Proteomes" id="UP000662088"/>
    </source>
</evidence>
<evidence type="ECO:0000256" key="4">
    <source>
        <dbReference type="ARBA" id="ARBA00022596"/>
    </source>
</evidence>